<protein>
    <submittedName>
        <fullName evidence="1">Uncharacterized protein</fullName>
    </submittedName>
</protein>
<evidence type="ECO:0000313" key="2">
    <source>
        <dbReference type="Proteomes" id="UP000027456"/>
    </source>
</evidence>
<dbReference type="EMBL" id="AZST01002368">
    <property type="protein sequence ID" value="KEP45016.1"/>
    <property type="molecule type" value="Genomic_DNA"/>
</dbReference>
<name>A0A074RCX0_9AGAM</name>
<dbReference type="HOGENOM" id="CLU_2122456_0_0_1"/>
<accession>A0A074RCX0</accession>
<organism evidence="1 2">
    <name type="scientific">Rhizoctonia solani 123E</name>
    <dbReference type="NCBI Taxonomy" id="1423351"/>
    <lineage>
        <taxon>Eukaryota</taxon>
        <taxon>Fungi</taxon>
        <taxon>Dikarya</taxon>
        <taxon>Basidiomycota</taxon>
        <taxon>Agaricomycotina</taxon>
        <taxon>Agaricomycetes</taxon>
        <taxon>Cantharellales</taxon>
        <taxon>Ceratobasidiaceae</taxon>
        <taxon>Rhizoctonia</taxon>
    </lineage>
</organism>
<evidence type="ECO:0000313" key="1">
    <source>
        <dbReference type="EMBL" id="KEP45016.1"/>
    </source>
</evidence>
<gene>
    <name evidence="1" type="ORF">V565_329960</name>
</gene>
<comment type="caution">
    <text evidence="1">The sequence shown here is derived from an EMBL/GenBank/DDBJ whole genome shotgun (WGS) entry which is preliminary data.</text>
</comment>
<keyword evidence="2" id="KW-1185">Reference proteome</keyword>
<proteinExistence type="predicted"/>
<dbReference type="Proteomes" id="UP000027456">
    <property type="component" value="Unassembled WGS sequence"/>
</dbReference>
<reference evidence="1 2" key="1">
    <citation type="submission" date="2013-12" db="EMBL/GenBank/DDBJ databases">
        <authorList>
            <person name="Cubeta M."/>
            <person name="Pakala S."/>
            <person name="Fedorova N."/>
            <person name="Thomas E."/>
            <person name="Dean R."/>
            <person name="Jabaji S."/>
            <person name="Neate S."/>
            <person name="Toda T."/>
            <person name="Tavantzis S."/>
            <person name="Vilgalys R."/>
            <person name="Bharathan N."/>
            <person name="Pakala S."/>
            <person name="Losada L.S."/>
            <person name="Zafar N."/>
            <person name="Nierman W."/>
        </authorList>
    </citation>
    <scope>NUCLEOTIDE SEQUENCE [LARGE SCALE GENOMIC DNA]</scope>
    <source>
        <strain evidence="1 2">123E</strain>
    </source>
</reference>
<sequence length="114" mass="12565">MPGWGSTTTLYHRKVNVTIFTGIRHLYQRYARPGSHPLDRTTNSVGQLLPIAPIFSLVLHVTFSLSIPDHQSTIYLCSLPTSISASTRASICTNVSSVQCMNSTRNACSRRGRS</sequence>
<dbReference type="AlphaFoldDB" id="A0A074RCX0"/>